<evidence type="ECO:0000313" key="1">
    <source>
        <dbReference type="EMBL" id="KAA9133342.1"/>
    </source>
</evidence>
<keyword evidence="2" id="KW-1185">Reference proteome</keyword>
<dbReference type="AlphaFoldDB" id="A0A5N0TE73"/>
<evidence type="ECO:0000313" key="2">
    <source>
        <dbReference type="Proteomes" id="UP000325372"/>
    </source>
</evidence>
<dbReference type="EMBL" id="VYXP01000002">
    <property type="protein sequence ID" value="KAA9133342.1"/>
    <property type="molecule type" value="Genomic_DNA"/>
</dbReference>
<dbReference type="RefSeq" id="WP_150862901.1">
    <property type="nucleotide sequence ID" value="NZ_VYXP01000002.1"/>
</dbReference>
<gene>
    <name evidence="1" type="ORF">F3N42_03035</name>
</gene>
<accession>A0A5N0TE73</accession>
<reference evidence="1 2" key="1">
    <citation type="submission" date="2019-09" db="EMBL/GenBank/DDBJ databases">
        <title>Wenzhouxiangella sp. Genome sequencing and assembly.</title>
        <authorList>
            <person name="Zhang R."/>
        </authorList>
    </citation>
    <scope>NUCLEOTIDE SEQUENCE [LARGE SCALE GENOMIC DNA]</scope>
    <source>
        <strain evidence="1 2">W260</strain>
    </source>
</reference>
<comment type="caution">
    <text evidence="1">The sequence shown here is derived from an EMBL/GenBank/DDBJ whole genome shotgun (WGS) entry which is preliminary data.</text>
</comment>
<dbReference type="Proteomes" id="UP000325372">
    <property type="component" value="Unassembled WGS sequence"/>
</dbReference>
<name>A0A5N0TE73_9GAMM</name>
<proteinExistence type="predicted"/>
<organism evidence="1 2">
    <name type="scientific">Marinihelvus fidelis</name>
    <dbReference type="NCBI Taxonomy" id="2613842"/>
    <lineage>
        <taxon>Bacteria</taxon>
        <taxon>Pseudomonadati</taxon>
        <taxon>Pseudomonadota</taxon>
        <taxon>Gammaproteobacteria</taxon>
        <taxon>Chromatiales</taxon>
        <taxon>Wenzhouxiangellaceae</taxon>
        <taxon>Marinihelvus</taxon>
    </lineage>
</organism>
<sequence>MLEIILLASGSFLLAMFCVWAYRIGRSWHGSMYRSVKLKGQESSLNVGRERGNVQLRFADSTSNSLSNDSRKPWGW</sequence>
<protein>
    <submittedName>
        <fullName evidence="1">Uncharacterized protein</fullName>
    </submittedName>
</protein>